<dbReference type="AlphaFoldDB" id="W4LL13"/>
<feature type="domain" description="YCII-related" evidence="2">
    <location>
        <begin position="24"/>
        <end position="88"/>
    </location>
</feature>
<dbReference type="Proteomes" id="UP000019140">
    <property type="component" value="Unassembled WGS sequence"/>
</dbReference>
<keyword evidence="4" id="KW-1185">Reference proteome</keyword>
<evidence type="ECO:0000313" key="4">
    <source>
        <dbReference type="Proteomes" id="UP000019140"/>
    </source>
</evidence>
<dbReference type="InterPro" id="IPR011008">
    <property type="entry name" value="Dimeric_a/b-barrel"/>
</dbReference>
<organism evidence="3 4">
    <name type="scientific">Candidatus Entotheonella gemina</name>
    <dbReference type="NCBI Taxonomy" id="1429439"/>
    <lineage>
        <taxon>Bacteria</taxon>
        <taxon>Pseudomonadati</taxon>
        <taxon>Nitrospinota/Tectimicrobiota group</taxon>
        <taxon>Candidatus Tectimicrobiota</taxon>
        <taxon>Candidatus Entotheonellia</taxon>
        <taxon>Candidatus Entotheonellales</taxon>
        <taxon>Candidatus Entotheonellaceae</taxon>
        <taxon>Candidatus Entotheonella</taxon>
    </lineage>
</organism>
<reference evidence="3 4" key="1">
    <citation type="journal article" date="2014" name="Nature">
        <title>An environmental bacterial taxon with a large and distinct metabolic repertoire.</title>
        <authorList>
            <person name="Wilson M.C."/>
            <person name="Mori T."/>
            <person name="Ruckert C."/>
            <person name="Uria A.R."/>
            <person name="Helf M.J."/>
            <person name="Takada K."/>
            <person name="Gernert C."/>
            <person name="Steffens U.A."/>
            <person name="Heycke N."/>
            <person name="Schmitt S."/>
            <person name="Rinke C."/>
            <person name="Helfrich E.J."/>
            <person name="Brachmann A.O."/>
            <person name="Gurgui C."/>
            <person name="Wakimoto T."/>
            <person name="Kracht M."/>
            <person name="Crusemann M."/>
            <person name="Hentschel U."/>
            <person name="Abe I."/>
            <person name="Matsunaga S."/>
            <person name="Kalinowski J."/>
            <person name="Takeyama H."/>
            <person name="Piel J."/>
        </authorList>
    </citation>
    <scope>NUCLEOTIDE SEQUENCE [LARGE SCALE GENOMIC DNA]</scope>
    <source>
        <strain evidence="4">TSY2</strain>
    </source>
</reference>
<dbReference type="HOGENOM" id="CLU_164654_0_0_7"/>
<dbReference type="InterPro" id="IPR005545">
    <property type="entry name" value="YCII"/>
</dbReference>
<evidence type="ECO:0000256" key="1">
    <source>
        <dbReference type="ARBA" id="ARBA00007689"/>
    </source>
</evidence>
<accession>W4LL13</accession>
<dbReference type="Gene3D" id="3.30.70.1060">
    <property type="entry name" value="Dimeric alpha+beta barrel"/>
    <property type="match status" value="1"/>
</dbReference>
<gene>
    <name evidence="3" type="ORF">ETSY2_42565</name>
</gene>
<dbReference type="Pfam" id="PF03795">
    <property type="entry name" value="YCII"/>
    <property type="match status" value="1"/>
</dbReference>
<dbReference type="SUPFAM" id="SSF54909">
    <property type="entry name" value="Dimeric alpha+beta barrel"/>
    <property type="match status" value="1"/>
</dbReference>
<sequence length="106" mass="11767">MSETTHYLYKIQPARSEMLTHGPTSEEAEIVSQHFAYLKQLTEQGVVILAGRTLNTDASSFGIVILQADSEATAHQVMQEDPAVKHEVMHAELFPYRIALMAKPNG</sequence>
<comment type="caution">
    <text evidence="3">The sequence shown here is derived from an EMBL/GenBank/DDBJ whole genome shotgun (WGS) entry which is preliminary data.</text>
</comment>
<evidence type="ECO:0000313" key="3">
    <source>
        <dbReference type="EMBL" id="ETW98604.1"/>
    </source>
</evidence>
<dbReference type="EMBL" id="AZHX01001931">
    <property type="protein sequence ID" value="ETW98604.1"/>
    <property type="molecule type" value="Genomic_DNA"/>
</dbReference>
<name>W4LL13_9BACT</name>
<comment type="similarity">
    <text evidence="1">Belongs to the YciI family.</text>
</comment>
<protein>
    <recommendedName>
        <fullName evidence="2">YCII-related domain-containing protein</fullName>
    </recommendedName>
</protein>
<proteinExistence type="inferred from homology"/>
<evidence type="ECO:0000259" key="2">
    <source>
        <dbReference type="Pfam" id="PF03795"/>
    </source>
</evidence>